<accession>A0A5B9Y4G5</accession>
<dbReference type="Pfam" id="PF13086">
    <property type="entry name" value="AAA_11"/>
    <property type="match status" value="1"/>
</dbReference>
<proteinExistence type="inferred from homology"/>
<dbReference type="CDD" id="cd18808">
    <property type="entry name" value="SF1_C_Upf1"/>
    <property type="match status" value="1"/>
</dbReference>
<protein>
    <submittedName>
        <fullName evidence="9">AAA family ATPase</fullName>
    </submittedName>
</protein>
<dbReference type="InterPro" id="IPR041677">
    <property type="entry name" value="DNA2/NAM7_AAA_11"/>
</dbReference>
<keyword evidence="6" id="KW-0175">Coiled coil</keyword>
<dbReference type="AlphaFoldDB" id="A0A5B9Y4G5"/>
<keyword evidence="3" id="KW-0378">Hydrolase</keyword>
<keyword evidence="4" id="KW-0347">Helicase</keyword>
<dbReference type="PANTHER" id="PTHR43788">
    <property type="entry name" value="DNA2/NAM7 HELICASE FAMILY MEMBER"/>
    <property type="match status" value="1"/>
</dbReference>
<evidence type="ECO:0000313" key="9">
    <source>
        <dbReference type="EMBL" id="QEH61974.1"/>
    </source>
</evidence>
<dbReference type="EMBL" id="CP043026">
    <property type="protein sequence ID" value="QEH61974.1"/>
    <property type="molecule type" value="Genomic_DNA"/>
</dbReference>
<reference evidence="9 10" key="1">
    <citation type="submission" date="2019-08" db="EMBL/GenBank/DDBJ databases">
        <title>Complete genome sequence of Spiroplasma chinense CCH (DSM 19755).</title>
        <authorList>
            <person name="Shen H.-Y."/>
            <person name="Lin Y.-C."/>
            <person name="Chou L."/>
            <person name="Kuo C.-H."/>
        </authorList>
    </citation>
    <scope>NUCLEOTIDE SEQUENCE [LARGE SCALE GENOMIC DNA]</scope>
    <source>
        <strain evidence="9 10">CCH</strain>
    </source>
</reference>
<dbReference type="GO" id="GO:0005524">
    <property type="term" value="F:ATP binding"/>
    <property type="evidence" value="ECO:0007669"/>
    <property type="project" value="UniProtKB-KW"/>
</dbReference>
<dbReference type="Gene3D" id="3.40.50.300">
    <property type="entry name" value="P-loop containing nucleotide triphosphate hydrolases"/>
    <property type="match status" value="2"/>
</dbReference>
<feature type="domain" description="DNA2/NAM7 helicase-like C-terminal" evidence="8">
    <location>
        <begin position="889"/>
        <end position="1117"/>
    </location>
</feature>
<dbReference type="InterPro" id="IPR047187">
    <property type="entry name" value="SF1_C_Upf1"/>
</dbReference>
<evidence type="ECO:0000256" key="3">
    <source>
        <dbReference type="ARBA" id="ARBA00022801"/>
    </source>
</evidence>
<keyword evidence="10" id="KW-1185">Reference proteome</keyword>
<evidence type="ECO:0000259" key="8">
    <source>
        <dbReference type="Pfam" id="PF13087"/>
    </source>
</evidence>
<evidence type="ECO:0000256" key="1">
    <source>
        <dbReference type="ARBA" id="ARBA00007913"/>
    </source>
</evidence>
<evidence type="ECO:0000259" key="7">
    <source>
        <dbReference type="Pfam" id="PF13086"/>
    </source>
</evidence>
<dbReference type="Proteomes" id="UP000323144">
    <property type="component" value="Chromosome"/>
</dbReference>
<organism evidence="9 10">
    <name type="scientific">Spiroplasma chinense</name>
    <dbReference type="NCBI Taxonomy" id="216932"/>
    <lineage>
        <taxon>Bacteria</taxon>
        <taxon>Bacillati</taxon>
        <taxon>Mycoplasmatota</taxon>
        <taxon>Mollicutes</taxon>
        <taxon>Entomoplasmatales</taxon>
        <taxon>Spiroplasmataceae</taxon>
        <taxon>Spiroplasma</taxon>
    </lineage>
</organism>
<sequence length="1162" mass="134958">MKQEINFIVDLKSTVDTGNAITSQGKSVLGNEIKLNELLAKTLEQNLVNYNNNLTNDLTYLFNLINKAQIVELLNTHLEHFFINNSSIEKNAIAFKSLVLVCKFDEEISKEFKNSNSVLLNFEVLLKNNEYKFFIKRIDFMDLPLEKTSNLKVKKIDTDMWKFLVTTNQESSTKGALQFLSGLEMLSNIFNDQSQNDKLKLRQLKRFTIDFRNYNKEKKSDEFFLYYFGDKSLKIDKDPVKDLIFLLELESSQQLPKKHTVIYSYDKTDVDIKVDFEVQSEKNKLIKIDNLIDEEVFNCETSINIESGLVYNKTSEKEELENNYNKKQNELNSLFDKVENDDQENIESKQTSLIKEIKEFAQKLVLLNKEISKLESNIKNLKNKIENLKEIKDKAKDKIFFEVKLKSLRSDRKAVVFEPFNLTMLKDKGWNASSFDKGLSIKYNRYAAAMSNFAAGNYKNPYLSLAIENPNSITNSNIELKSTIKLNAKQKLAAQKALGSSSISYLQGPPGTGKTQTICAVIDHVVNNDEKNVLITSSTNEAINNAFDRLKELTKDNPNMIFYKTIKKENENGNNIFDNTTMYKHFVSAIFENLCPEVDDKSEILSLFNELEELNDVEIDELMFKNFIKKENLKDKLVQEKYFYLTGESLDSFMKKAVAFSKEEQEEFLMSKFERAFINYQDKMENEFDNKIKRIISSLSDNNNIVDFKSLKAKFNFTSSNEVEMFKNLKLNFKKNYEYSDIDINFANIALKKELINVIGLTTSASQEIRYGDISKQLFIEYPIYFEIVDEVSKSTTLEIINTMLLANKVMLAGDYRQLPPHAELEKIKDNDKGITKEFIDYVLRHKSDNTIPSYVVEYYINQKFIDDLNVPFFKKHALEINVSPNSINTSYTALTDSYRFVNEIRELVNISYCDNEKLECPQDFDSSKFKKVILDFGFNSDYPVNIVDTSMMDGMFYDYVKKTNQVICDGQQTSFDQKMFIDSSREIISNSRFNEYNAYAVLKILKNLIKNNPNLKPEEIGIIAMTRSQANVIQQYLNIENTFDDKWKTVKIDTVDNFQGREKEIIIVDTVRAKRNLDSNKEFLKDESRDLSHYKKIERLNVAISRAKNKLILVGAFENHLNEEVKSVLDTRNGEEIISPFEIWYKKIESQLGVFKLWEVK</sequence>
<evidence type="ECO:0000256" key="4">
    <source>
        <dbReference type="ARBA" id="ARBA00022806"/>
    </source>
</evidence>
<dbReference type="PANTHER" id="PTHR43788:SF8">
    <property type="entry name" value="DNA-BINDING PROTEIN SMUBP-2"/>
    <property type="match status" value="1"/>
</dbReference>
<feature type="domain" description="DNA2/NAM7 helicase helicase" evidence="7">
    <location>
        <begin position="485"/>
        <end position="821"/>
    </location>
</feature>
<evidence type="ECO:0000256" key="6">
    <source>
        <dbReference type="SAM" id="Coils"/>
    </source>
</evidence>
<dbReference type="InterPro" id="IPR050534">
    <property type="entry name" value="Coronavir_polyprotein_1ab"/>
</dbReference>
<name>A0A5B9Y4G5_9MOLU</name>
<dbReference type="RefSeq" id="WP_166508350.1">
    <property type="nucleotide sequence ID" value="NZ_CP043026.1"/>
</dbReference>
<comment type="similarity">
    <text evidence="1">Belongs to the DNA2/NAM7 helicase family.</text>
</comment>
<dbReference type="Pfam" id="PF13087">
    <property type="entry name" value="AAA_12"/>
    <property type="match status" value="1"/>
</dbReference>
<feature type="coiled-coil region" evidence="6">
    <location>
        <begin position="310"/>
        <end position="398"/>
    </location>
</feature>
<evidence type="ECO:0000256" key="5">
    <source>
        <dbReference type="ARBA" id="ARBA00022840"/>
    </source>
</evidence>
<keyword evidence="5" id="KW-0067">ATP-binding</keyword>
<dbReference type="KEGG" id="schi:SCHIN_v1c07790"/>
<gene>
    <name evidence="9" type="ORF">SCHIN_v1c07790</name>
</gene>
<dbReference type="GO" id="GO:0016787">
    <property type="term" value="F:hydrolase activity"/>
    <property type="evidence" value="ECO:0007669"/>
    <property type="project" value="UniProtKB-KW"/>
</dbReference>
<dbReference type="InterPro" id="IPR041679">
    <property type="entry name" value="DNA2/NAM7-like_C"/>
</dbReference>
<dbReference type="GO" id="GO:0004386">
    <property type="term" value="F:helicase activity"/>
    <property type="evidence" value="ECO:0007669"/>
    <property type="project" value="UniProtKB-KW"/>
</dbReference>
<dbReference type="InterPro" id="IPR027417">
    <property type="entry name" value="P-loop_NTPase"/>
</dbReference>
<evidence type="ECO:0000313" key="10">
    <source>
        <dbReference type="Proteomes" id="UP000323144"/>
    </source>
</evidence>
<evidence type="ECO:0000256" key="2">
    <source>
        <dbReference type="ARBA" id="ARBA00022741"/>
    </source>
</evidence>
<dbReference type="SUPFAM" id="SSF52540">
    <property type="entry name" value="P-loop containing nucleoside triphosphate hydrolases"/>
    <property type="match status" value="1"/>
</dbReference>
<keyword evidence="2" id="KW-0547">Nucleotide-binding</keyword>